<protein>
    <submittedName>
        <fullName evidence="1">Uncharacterized protein</fullName>
    </submittedName>
</protein>
<proteinExistence type="predicted"/>
<sequence>MKFEEVNHKGTKTRRRPFFFVSLWFNPLIRFPRGVIARAAVGAYTGSMNKIRFQWDGQKDRENWR</sequence>
<organism evidence="1">
    <name type="scientific">Candidatus Kentrum sp. FM</name>
    <dbReference type="NCBI Taxonomy" id="2126340"/>
    <lineage>
        <taxon>Bacteria</taxon>
        <taxon>Pseudomonadati</taxon>
        <taxon>Pseudomonadota</taxon>
        <taxon>Gammaproteobacteria</taxon>
        <taxon>Candidatus Kentrum</taxon>
    </lineage>
</organism>
<evidence type="ECO:0000313" key="1">
    <source>
        <dbReference type="EMBL" id="VFK09931.1"/>
    </source>
</evidence>
<name>A0A450VYN4_9GAMM</name>
<dbReference type="EMBL" id="CAADFL010000120">
    <property type="protein sequence ID" value="VFK09931.1"/>
    <property type="molecule type" value="Genomic_DNA"/>
</dbReference>
<gene>
    <name evidence="1" type="ORF">BECKFM1743B_GA0114221_101209</name>
</gene>
<accession>A0A450VYN4</accession>
<reference evidence="1" key="1">
    <citation type="submission" date="2019-02" db="EMBL/GenBank/DDBJ databases">
        <authorList>
            <person name="Gruber-Vodicka R. H."/>
            <person name="Seah K. B. B."/>
        </authorList>
    </citation>
    <scope>NUCLEOTIDE SEQUENCE</scope>
    <source>
        <strain evidence="1">BECK_BZ164</strain>
    </source>
</reference>
<dbReference type="AlphaFoldDB" id="A0A450VYN4"/>